<dbReference type="GO" id="GO:0006352">
    <property type="term" value="P:DNA-templated transcription initiation"/>
    <property type="evidence" value="ECO:0007669"/>
    <property type="project" value="InterPro"/>
</dbReference>
<proteinExistence type="inferred from homology"/>
<dbReference type="EMBL" id="JAQQAF010000004">
    <property type="protein sequence ID" value="KAJ8491244.1"/>
    <property type="molecule type" value="Genomic_DNA"/>
</dbReference>
<evidence type="ECO:0000256" key="2">
    <source>
        <dbReference type="ARBA" id="ARBA00023242"/>
    </source>
</evidence>
<feature type="compositionally biased region" description="Polar residues" evidence="4">
    <location>
        <begin position="25"/>
        <end position="34"/>
    </location>
</feature>
<dbReference type="InterPro" id="IPR038324">
    <property type="entry name" value="Rpb4/RPC9_sf"/>
</dbReference>
<evidence type="ECO:0000256" key="1">
    <source>
        <dbReference type="ARBA" id="ARBA00004123"/>
    </source>
</evidence>
<accession>A0AAV8PHK8</accession>
<feature type="domain" description="RNA polymerase Rpb4/RPC9 core" evidence="5">
    <location>
        <begin position="139"/>
        <end position="258"/>
    </location>
</feature>
<evidence type="ECO:0000313" key="7">
    <source>
        <dbReference type="Proteomes" id="UP001222027"/>
    </source>
</evidence>
<dbReference type="SUPFAM" id="SSF47819">
    <property type="entry name" value="HRDC-like"/>
    <property type="match status" value="1"/>
</dbReference>
<dbReference type="GO" id="GO:0005634">
    <property type="term" value="C:nucleus"/>
    <property type="evidence" value="ECO:0007669"/>
    <property type="project" value="UniProtKB-SubCell"/>
</dbReference>
<dbReference type="InterPro" id="IPR010997">
    <property type="entry name" value="HRDC-like_sf"/>
</dbReference>
<comment type="caution">
    <text evidence="6">The sequence shown here is derived from an EMBL/GenBank/DDBJ whole genome shotgun (WGS) entry which is preliminary data.</text>
</comment>
<evidence type="ECO:0000256" key="4">
    <source>
        <dbReference type="SAM" id="MobiDB-lite"/>
    </source>
</evidence>
<dbReference type="InterPro" id="IPR006590">
    <property type="entry name" value="RNA_pol_Rpb4/RPC9_core"/>
</dbReference>
<keyword evidence="2" id="KW-0539">Nucleus</keyword>
<reference evidence="6 7" key="1">
    <citation type="submission" date="2022-12" db="EMBL/GenBank/DDBJ databases">
        <title>Chromosome-scale assembly of the Ensete ventricosum genome.</title>
        <authorList>
            <person name="Dussert Y."/>
            <person name="Stocks J."/>
            <person name="Wendawek A."/>
            <person name="Woldeyes F."/>
            <person name="Nichols R.A."/>
            <person name="Borrell J.S."/>
        </authorList>
    </citation>
    <scope>NUCLEOTIDE SEQUENCE [LARGE SCALE GENOMIC DNA]</scope>
    <source>
        <strain evidence="7">cv. Maze</strain>
        <tissue evidence="6">Seeds</tissue>
    </source>
</reference>
<evidence type="ECO:0000313" key="6">
    <source>
        <dbReference type="EMBL" id="KAJ8491244.1"/>
    </source>
</evidence>
<dbReference type="InterPro" id="IPR045222">
    <property type="entry name" value="Rpb4-like"/>
</dbReference>
<evidence type="ECO:0000259" key="5">
    <source>
        <dbReference type="SMART" id="SM00657"/>
    </source>
</evidence>
<dbReference type="Gene3D" id="1.20.1250.40">
    <property type="match status" value="1"/>
</dbReference>
<feature type="region of interest" description="Disordered" evidence="4">
    <location>
        <begin position="1"/>
        <end position="82"/>
    </location>
</feature>
<dbReference type="SMART" id="SM00657">
    <property type="entry name" value="RPOL4c"/>
    <property type="match status" value="1"/>
</dbReference>
<feature type="compositionally biased region" description="Acidic residues" evidence="4">
    <location>
        <begin position="42"/>
        <end position="51"/>
    </location>
</feature>
<comment type="similarity">
    <text evidence="3">Belongs to the eukaryotic RPB4 RNA polymerase subunit family.</text>
</comment>
<organism evidence="6 7">
    <name type="scientific">Ensete ventricosum</name>
    <name type="common">Abyssinian banana</name>
    <name type="synonym">Musa ensete</name>
    <dbReference type="NCBI Taxonomy" id="4639"/>
    <lineage>
        <taxon>Eukaryota</taxon>
        <taxon>Viridiplantae</taxon>
        <taxon>Streptophyta</taxon>
        <taxon>Embryophyta</taxon>
        <taxon>Tracheophyta</taxon>
        <taxon>Spermatophyta</taxon>
        <taxon>Magnoliopsida</taxon>
        <taxon>Liliopsida</taxon>
        <taxon>Zingiberales</taxon>
        <taxon>Musaceae</taxon>
        <taxon>Ensete</taxon>
    </lineage>
</organism>
<protein>
    <recommendedName>
        <fullName evidence="5">RNA polymerase Rpb4/RPC9 core domain-containing protein</fullName>
    </recommendedName>
</protein>
<dbReference type="GO" id="GO:0000166">
    <property type="term" value="F:nucleotide binding"/>
    <property type="evidence" value="ECO:0007669"/>
    <property type="project" value="InterPro"/>
</dbReference>
<evidence type="ECO:0000256" key="3">
    <source>
        <dbReference type="ARBA" id="ARBA00025724"/>
    </source>
</evidence>
<keyword evidence="7" id="KW-1185">Reference proteome</keyword>
<comment type="subcellular location">
    <subcellularLocation>
        <location evidence="1">Nucleus</location>
    </subcellularLocation>
</comment>
<dbReference type="AlphaFoldDB" id="A0AAV8PHK8"/>
<dbReference type="Pfam" id="PF03874">
    <property type="entry name" value="RNA_pol_Rpb4"/>
    <property type="match status" value="1"/>
</dbReference>
<name>A0AAV8PHK8_ENSVE</name>
<gene>
    <name evidence="6" type="ORF">OPV22_012965</name>
</gene>
<dbReference type="InterPro" id="IPR005574">
    <property type="entry name" value="Rpb4/RPC9"/>
</dbReference>
<sequence>MAEKGGNGSPLPRGKAAAPLKQGSLKGNNSSTLEESTHIEIDSSDSELEGFVEEKVPTSLNANEKSSAEQKSGKKKVSFGSLKSSGKASFDIPTAKGDLGKGGKGFNVGKAGGKGSIPEATPIKPLVTEVELKLELELPKGARLLMDCEAAEVLQEIQGHMTVLSDDAKIKMPESFSKALQYAKINARYTNVQSVRQVLETLKQNGATDGEICMIGNVDPETLDEVYALIPSLKTNKHKNEGAIADVLASLANFRTSNKFLFIGCVANKLFVSETSSDCWINGFLDGANSCLLSFCVLSGGLSL</sequence>
<dbReference type="Proteomes" id="UP001222027">
    <property type="component" value="Unassembled WGS sequence"/>
</dbReference>
<dbReference type="PANTHER" id="PTHR21297">
    <property type="entry name" value="DNA-DIRECTED RNA POLYMERASE II"/>
    <property type="match status" value="1"/>
</dbReference>
<dbReference type="GO" id="GO:0030880">
    <property type="term" value="C:RNA polymerase complex"/>
    <property type="evidence" value="ECO:0007669"/>
    <property type="project" value="InterPro"/>
</dbReference>